<dbReference type="AlphaFoldDB" id="A0A4R5QGR4"/>
<evidence type="ECO:0000259" key="3">
    <source>
        <dbReference type="Pfam" id="PF13628"/>
    </source>
</evidence>
<dbReference type="Pfam" id="PF13628">
    <property type="entry name" value="DUF4142"/>
    <property type="match status" value="1"/>
</dbReference>
<sequence>MKTRPSAARASASARAGQVVGSRGRIMRRGQRMGRPYRLPGEPRRAAAVVAPGAWSNQPGPFSRRRNDIMDRRGILLGSAGLAALSLSLSPRLALAQGTSRWLSGSEHLAMTLMAGTLAKQTSQIALERAQNPRVKQFAGFEIAEQTAVAQVLTNADNPPPVPLDAEHAAVLKTLQAQSGPAFDRAYILGQITGHQELLQIQQGYLDNTNRSTDTQHIAVLARMSIQQHLVMLQEIQQMLG</sequence>
<comment type="caution">
    <text evidence="4">The sequence shown here is derived from an EMBL/GenBank/DDBJ whole genome shotgun (WGS) entry which is preliminary data.</text>
</comment>
<dbReference type="InterPro" id="IPR012347">
    <property type="entry name" value="Ferritin-like"/>
</dbReference>
<feature type="domain" description="DUF4142" evidence="3">
    <location>
        <begin position="108"/>
        <end position="235"/>
    </location>
</feature>
<keyword evidence="2" id="KW-1133">Transmembrane helix</keyword>
<evidence type="ECO:0000313" key="5">
    <source>
        <dbReference type="Proteomes" id="UP000295096"/>
    </source>
</evidence>
<dbReference type="PANTHER" id="PTHR38593:SF1">
    <property type="entry name" value="BLR2558 PROTEIN"/>
    <property type="match status" value="1"/>
</dbReference>
<dbReference type="OrthoDB" id="7281440at2"/>
<protein>
    <submittedName>
        <fullName evidence="4">DUF4142 domain-containing protein</fullName>
    </submittedName>
</protein>
<evidence type="ECO:0000256" key="1">
    <source>
        <dbReference type="SAM" id="MobiDB-lite"/>
    </source>
</evidence>
<evidence type="ECO:0000313" key="4">
    <source>
        <dbReference type="EMBL" id="TDH62480.1"/>
    </source>
</evidence>
<keyword evidence="2" id="KW-0472">Membrane</keyword>
<organism evidence="4 5">
    <name type="scientific">Dankookia rubra</name>
    <dbReference type="NCBI Taxonomy" id="1442381"/>
    <lineage>
        <taxon>Bacteria</taxon>
        <taxon>Pseudomonadati</taxon>
        <taxon>Pseudomonadota</taxon>
        <taxon>Alphaproteobacteria</taxon>
        <taxon>Acetobacterales</taxon>
        <taxon>Roseomonadaceae</taxon>
        <taxon>Dankookia</taxon>
    </lineage>
</organism>
<feature type="region of interest" description="Disordered" evidence="1">
    <location>
        <begin position="1"/>
        <end position="22"/>
    </location>
</feature>
<reference evidence="4 5" key="1">
    <citation type="journal article" date="2016" name="J. Microbiol.">
        <title>Dankookia rubra gen. nov., sp. nov., an alphaproteobacterium isolated from sediment of a shallow stream.</title>
        <authorList>
            <person name="Kim W.H."/>
            <person name="Kim D.H."/>
            <person name="Kang K."/>
            <person name="Ahn T.Y."/>
        </authorList>
    </citation>
    <scope>NUCLEOTIDE SEQUENCE [LARGE SCALE GENOMIC DNA]</scope>
    <source>
        <strain evidence="4 5">JCM30602</strain>
    </source>
</reference>
<dbReference type="PANTHER" id="PTHR38593">
    <property type="entry name" value="BLR2558 PROTEIN"/>
    <property type="match status" value="1"/>
</dbReference>
<proteinExistence type="predicted"/>
<dbReference type="EMBL" id="SMSJ01000011">
    <property type="protein sequence ID" value="TDH62480.1"/>
    <property type="molecule type" value="Genomic_DNA"/>
</dbReference>
<keyword evidence="2" id="KW-0812">Transmembrane</keyword>
<dbReference type="InterPro" id="IPR025419">
    <property type="entry name" value="DUF4142"/>
</dbReference>
<gene>
    <name evidence="4" type="ORF">E2C06_11460</name>
</gene>
<keyword evidence="5" id="KW-1185">Reference proteome</keyword>
<dbReference type="Proteomes" id="UP000295096">
    <property type="component" value="Unassembled WGS sequence"/>
</dbReference>
<name>A0A4R5QGR4_9PROT</name>
<feature type="transmembrane region" description="Helical" evidence="2">
    <location>
        <begin position="74"/>
        <end position="94"/>
    </location>
</feature>
<accession>A0A4R5QGR4</accession>
<dbReference type="Gene3D" id="1.20.1260.10">
    <property type="match status" value="1"/>
</dbReference>
<evidence type="ECO:0000256" key="2">
    <source>
        <dbReference type="SAM" id="Phobius"/>
    </source>
</evidence>